<dbReference type="Proteomes" id="UP000275925">
    <property type="component" value="Unassembled WGS sequence"/>
</dbReference>
<feature type="non-terminal residue" evidence="1">
    <location>
        <position position="1"/>
    </location>
</feature>
<reference evidence="1 2" key="1">
    <citation type="journal article" date="2019" name="ISME J.">
        <title>Genome analyses of uncultured TG2/ZB3 bacteria in 'Margulisbacteria' specifically attached to ectosymbiotic spirochetes of protists in the termite gut.</title>
        <authorList>
            <person name="Utami Y.D."/>
            <person name="Kuwahara H."/>
            <person name="Igai K."/>
            <person name="Murakami T."/>
            <person name="Sugaya K."/>
            <person name="Morikawa T."/>
            <person name="Nagura Y."/>
            <person name="Yuki M."/>
            <person name="Deevong P."/>
            <person name="Inoue T."/>
            <person name="Kihara K."/>
            <person name="Lo N."/>
            <person name="Yamada A."/>
            <person name="Ohkuma M."/>
            <person name="Hongoh Y."/>
        </authorList>
    </citation>
    <scope>NUCLEOTIDE SEQUENCE [LARGE SCALE GENOMIC DNA]</scope>
    <source>
        <strain evidence="1">NkOx7-02</strain>
    </source>
</reference>
<protein>
    <submittedName>
        <fullName evidence="1">Uncharacterized protein</fullName>
    </submittedName>
</protein>
<proteinExistence type="predicted"/>
<gene>
    <name evidence="1" type="ORF">NO2_1356</name>
</gene>
<dbReference type="EMBL" id="BGZO01000059">
    <property type="protein sequence ID" value="GBR76871.1"/>
    <property type="molecule type" value="Genomic_DNA"/>
</dbReference>
<keyword evidence="2" id="KW-1185">Reference proteome</keyword>
<sequence>DLEDMRRKEYTYMLDFNYLRKNRNKDNQTPWEILRQDCPGAEVNALNFPVVLIEDHNLKAIRAFSAMHNPDRSGYLSVALGGYHVSCLAQKIVFDFRSLHRENRCEFGLWRVDINNRIFF</sequence>
<accession>A0A388TK49</accession>
<dbReference type="AlphaFoldDB" id="A0A388TK49"/>
<evidence type="ECO:0000313" key="2">
    <source>
        <dbReference type="Proteomes" id="UP000275925"/>
    </source>
</evidence>
<comment type="caution">
    <text evidence="1">The sequence shown here is derived from an EMBL/GenBank/DDBJ whole genome shotgun (WGS) entry which is preliminary data.</text>
</comment>
<name>A0A388TK49_9BACT</name>
<organism evidence="1 2">
    <name type="scientific">Candidatus Termititenax persephonae</name>
    <dbReference type="NCBI Taxonomy" id="2218525"/>
    <lineage>
        <taxon>Bacteria</taxon>
        <taxon>Bacillati</taxon>
        <taxon>Candidatus Margulisiibacteriota</taxon>
        <taxon>Candidatus Termititenacia</taxon>
        <taxon>Candidatus Termititenacales</taxon>
        <taxon>Candidatus Termititenacaceae</taxon>
        <taxon>Candidatus Termititenax</taxon>
    </lineage>
</organism>
<evidence type="ECO:0000313" key="1">
    <source>
        <dbReference type="EMBL" id="GBR76871.1"/>
    </source>
</evidence>